<evidence type="ECO:0000256" key="7">
    <source>
        <dbReference type="SAM" id="Phobius"/>
    </source>
</evidence>
<evidence type="ECO:0000256" key="2">
    <source>
        <dbReference type="ARBA" id="ARBA00022448"/>
    </source>
</evidence>
<feature type="transmembrane region" description="Helical" evidence="7">
    <location>
        <begin position="358"/>
        <end position="378"/>
    </location>
</feature>
<keyword evidence="9" id="KW-1185">Reference proteome</keyword>
<evidence type="ECO:0000313" key="9">
    <source>
        <dbReference type="Proteomes" id="UP000236333"/>
    </source>
</evidence>
<dbReference type="InterPro" id="IPR002781">
    <property type="entry name" value="TM_pro_TauE-like"/>
</dbReference>
<reference evidence="8 9" key="1">
    <citation type="journal article" date="2017" name="Mol. Biol. Evol.">
        <title>The 4-celled Tetrabaena socialis nuclear genome reveals the essential components for genetic control of cell number at the origin of multicellularity in the volvocine lineage.</title>
        <authorList>
            <person name="Featherston J."/>
            <person name="Arakaki Y."/>
            <person name="Hanschen E.R."/>
            <person name="Ferris P.J."/>
            <person name="Michod R.E."/>
            <person name="Olson B.J.S.C."/>
            <person name="Nozaki H."/>
            <person name="Durand P.M."/>
        </authorList>
    </citation>
    <scope>NUCLEOTIDE SEQUENCE [LARGE SCALE GENOMIC DNA]</scope>
    <source>
        <strain evidence="8 9">NIES-571</strain>
    </source>
</reference>
<evidence type="ECO:0000313" key="8">
    <source>
        <dbReference type="EMBL" id="PNH12309.1"/>
    </source>
</evidence>
<evidence type="ECO:0000256" key="1">
    <source>
        <dbReference type="ARBA" id="ARBA00004651"/>
    </source>
</evidence>
<dbReference type="GO" id="GO:0005886">
    <property type="term" value="C:plasma membrane"/>
    <property type="evidence" value="ECO:0007669"/>
    <property type="project" value="UniProtKB-SubCell"/>
</dbReference>
<keyword evidence="2" id="KW-0813">Transport</keyword>
<comment type="subcellular location">
    <subcellularLocation>
        <location evidence="1">Cell membrane</location>
        <topology evidence="1">Multi-pass membrane protein</topology>
    </subcellularLocation>
</comment>
<proteinExistence type="predicted"/>
<feature type="transmembrane region" description="Helical" evidence="7">
    <location>
        <begin position="54"/>
        <end position="74"/>
    </location>
</feature>
<dbReference type="Pfam" id="PF01925">
    <property type="entry name" value="TauE"/>
    <property type="match status" value="2"/>
</dbReference>
<dbReference type="EMBL" id="PGGS01000011">
    <property type="protein sequence ID" value="PNH12309.1"/>
    <property type="molecule type" value="Genomic_DNA"/>
</dbReference>
<dbReference type="AlphaFoldDB" id="A0A2J8AIG8"/>
<name>A0A2J8AIG8_9CHLO</name>
<accession>A0A2J8AIG8</accession>
<gene>
    <name evidence="8" type="ORF">TSOC_000796</name>
</gene>
<keyword evidence="4 7" id="KW-0812">Transmembrane</keyword>
<comment type="caution">
    <text evidence="8">The sequence shown here is derived from an EMBL/GenBank/DDBJ whole genome shotgun (WGS) entry which is preliminary data.</text>
</comment>
<dbReference type="InterPro" id="IPR052017">
    <property type="entry name" value="TSUP"/>
</dbReference>
<evidence type="ECO:0000256" key="5">
    <source>
        <dbReference type="ARBA" id="ARBA00022989"/>
    </source>
</evidence>
<feature type="transmembrane region" description="Helical" evidence="7">
    <location>
        <begin position="112"/>
        <end position="132"/>
    </location>
</feature>
<dbReference type="PANTHER" id="PTHR30269">
    <property type="entry name" value="TRANSMEMBRANE PROTEIN YFCA"/>
    <property type="match status" value="1"/>
</dbReference>
<feature type="transmembrane region" description="Helical" evidence="7">
    <location>
        <begin position="390"/>
        <end position="409"/>
    </location>
</feature>
<evidence type="ECO:0000256" key="3">
    <source>
        <dbReference type="ARBA" id="ARBA00022475"/>
    </source>
</evidence>
<feature type="transmembrane region" description="Helical" evidence="7">
    <location>
        <begin position="138"/>
        <end position="157"/>
    </location>
</feature>
<evidence type="ECO:0000256" key="4">
    <source>
        <dbReference type="ARBA" id="ARBA00022692"/>
    </source>
</evidence>
<feature type="transmembrane region" description="Helical" evidence="7">
    <location>
        <begin position="21"/>
        <end position="42"/>
    </location>
</feature>
<evidence type="ECO:0000256" key="6">
    <source>
        <dbReference type="ARBA" id="ARBA00023136"/>
    </source>
</evidence>
<dbReference type="OrthoDB" id="543127at2759"/>
<dbReference type="Proteomes" id="UP000236333">
    <property type="component" value="Unassembled WGS sequence"/>
</dbReference>
<feature type="transmembrane region" description="Helical" evidence="7">
    <location>
        <begin position="80"/>
        <end position="100"/>
    </location>
</feature>
<keyword evidence="5 7" id="KW-1133">Transmembrane helix</keyword>
<keyword evidence="3" id="KW-1003">Cell membrane</keyword>
<organism evidence="8 9">
    <name type="scientific">Tetrabaena socialis</name>
    <dbReference type="NCBI Taxonomy" id="47790"/>
    <lineage>
        <taxon>Eukaryota</taxon>
        <taxon>Viridiplantae</taxon>
        <taxon>Chlorophyta</taxon>
        <taxon>core chlorophytes</taxon>
        <taxon>Chlorophyceae</taxon>
        <taxon>CS clade</taxon>
        <taxon>Chlamydomonadales</taxon>
        <taxon>Tetrabaenaceae</taxon>
        <taxon>Tetrabaena</taxon>
    </lineage>
</organism>
<keyword evidence="6 7" id="KW-0472">Membrane</keyword>
<protein>
    <submittedName>
        <fullName evidence="8">Uncharacterized protein</fullName>
    </submittedName>
</protein>
<sequence length="414" mass="42297">MIWLPELLSKPHGPGDTKPKLASPATSAYVVLSLGALGGGVVKASGAAGREGGLTGFGSAIINLLVWVVATSIGVDGGTLTQAVVAECMSCVVCAVPLLVMTSAHRTASWRLILTTTTFAAAGAPLGALLLSRLNARVVELVMGCVLLLVLALQARLHERAGRALRDWRHGSPLGLLGRVVAIEAQMLALKPGVSVDRLAAVAAPPSTNAGRDIEAAAQGGQADDEAAPLLDGLAAAHRGAAAGTAAAFVSVHPTRGGSCGLGSADASRSTARARVQSWLARQDWPEFRRALLYGSGAGFTSGVMSGLTGMSGPPIILMYEKLKIAKDVVRGTNAVGNVLQVRLIAYIVMGVFRRVDFLLYGLASAVGLAGVGVGHRLAGRLDQDAFSKVLAALMVVCCTLLFMSAAGLKGNAS</sequence>
<dbReference type="PANTHER" id="PTHR30269:SF38">
    <property type="entry name" value="SULFITE EXPORTER TAUE_SAFE"/>
    <property type="match status" value="1"/>
</dbReference>